<evidence type="ECO:0000313" key="3">
    <source>
        <dbReference type="EMBL" id="NIF01960.1"/>
    </source>
</evidence>
<accession>A0ABX0R1V3</accession>
<feature type="transmembrane region" description="Helical" evidence="2">
    <location>
        <begin position="12"/>
        <end position="32"/>
    </location>
</feature>
<proteinExistence type="predicted"/>
<feature type="coiled-coil region" evidence="1">
    <location>
        <begin position="65"/>
        <end position="99"/>
    </location>
</feature>
<keyword evidence="2" id="KW-0812">Transmembrane</keyword>
<keyword evidence="2" id="KW-0472">Membrane</keyword>
<keyword evidence="4" id="KW-1185">Reference proteome</keyword>
<evidence type="ECO:0000256" key="1">
    <source>
        <dbReference type="SAM" id="Coils"/>
    </source>
</evidence>
<gene>
    <name evidence="3" type="ORF">F3J38_18145</name>
</gene>
<protein>
    <submittedName>
        <fullName evidence="3">Uncharacterized protein</fullName>
    </submittedName>
</protein>
<keyword evidence="2" id="KW-1133">Transmembrane helix</keyword>
<comment type="caution">
    <text evidence="3">The sequence shown here is derived from an EMBL/GenBank/DDBJ whole genome shotgun (WGS) entry which is preliminary data.</text>
</comment>
<sequence length="258" mass="30039">MSKIDTWSTRIANFSQIGVLALAAFGYFYTVLPVYQKSLLDEEIAKKTLELEKKDKQLLELNGTLNQRSIELNQLLKEVNQVKDEANSAKSNLKVVQGKFSEQYSELRVHLLSQFISLAYAECYKSLSNSNNISQCFTKIAESSNLRELNQRDKGKLKYNIIKETPNLLIDYANKKSALEYALKKFDERILSINKECESNKLRDEYEDRFKKINIDFECDNKRREMESKASELKMKFIFAKQKLISENLERISQKTLN</sequence>
<evidence type="ECO:0000313" key="4">
    <source>
        <dbReference type="Proteomes" id="UP000780690"/>
    </source>
</evidence>
<dbReference type="RefSeq" id="WP_167140745.1">
    <property type="nucleotide sequence ID" value="NZ_VWXD01000006.1"/>
</dbReference>
<name>A0ABX0R1V3_9GAMM</name>
<reference evidence="3 4" key="1">
    <citation type="journal article" date="2019" name="bioRxiv">
        <title>Bacteria contribute to plant secondary compound degradation in a generalist herbivore system.</title>
        <authorList>
            <person name="Francoeur C.B."/>
            <person name="Khadempour L."/>
            <person name="Moreira-Soto R.D."/>
            <person name="Gotting K."/>
            <person name="Book A.J."/>
            <person name="Pinto-Tomas A.A."/>
            <person name="Keefover-Ring K."/>
            <person name="Currie C.R."/>
        </authorList>
    </citation>
    <scope>NUCLEOTIDE SEQUENCE [LARGE SCALE GENOMIC DNA]</scope>
    <source>
        <strain evidence="3 4">Acro-805</strain>
    </source>
</reference>
<organism evidence="3 4">
    <name type="scientific">Candidatus Pantoea formicae</name>
    <dbReference type="NCBI Taxonomy" id="2608355"/>
    <lineage>
        <taxon>Bacteria</taxon>
        <taxon>Pseudomonadati</taxon>
        <taxon>Pseudomonadota</taxon>
        <taxon>Gammaproteobacteria</taxon>
        <taxon>Enterobacterales</taxon>
        <taxon>Erwiniaceae</taxon>
        <taxon>Pantoea</taxon>
    </lineage>
</organism>
<dbReference type="EMBL" id="VWXD01000006">
    <property type="protein sequence ID" value="NIF01960.1"/>
    <property type="molecule type" value="Genomic_DNA"/>
</dbReference>
<dbReference type="Proteomes" id="UP000780690">
    <property type="component" value="Unassembled WGS sequence"/>
</dbReference>
<keyword evidence="1" id="KW-0175">Coiled coil</keyword>
<evidence type="ECO:0000256" key="2">
    <source>
        <dbReference type="SAM" id="Phobius"/>
    </source>
</evidence>